<dbReference type="Proteomes" id="UP000008495">
    <property type="component" value="Unassembled WGS sequence"/>
</dbReference>
<dbReference type="RefSeq" id="WP_006503060.1">
    <property type="nucleotide sequence ID" value="NZ_BAGZ01000008.1"/>
</dbReference>
<dbReference type="Gene3D" id="2.30.42.10">
    <property type="match status" value="1"/>
</dbReference>
<comment type="caution">
    <text evidence="4">The sequence shown here is derived from an EMBL/GenBank/DDBJ whole genome shotgun (WGS) entry which is preliminary data.</text>
</comment>
<name>K6VSI5_9MICO</name>
<dbReference type="InterPro" id="IPR001478">
    <property type="entry name" value="PDZ"/>
</dbReference>
<reference evidence="4 5" key="1">
    <citation type="submission" date="2012-08" db="EMBL/GenBank/DDBJ databases">
        <title>Whole genome shotgun sequence of Austwickia chelonae NBRC 105200.</title>
        <authorList>
            <person name="Yoshida I."/>
            <person name="Hosoyama A."/>
            <person name="Tsuchikane K."/>
            <person name="Katsumata H."/>
            <person name="Ando Y."/>
            <person name="Ohji S."/>
            <person name="Hamada M."/>
            <person name="Tamura T."/>
            <person name="Yamazoe A."/>
            <person name="Yamazaki S."/>
            <person name="Fujita N."/>
        </authorList>
    </citation>
    <scope>NUCLEOTIDE SEQUENCE [LARGE SCALE GENOMIC DNA]</scope>
    <source>
        <strain evidence="4 5">NBRC 105200</strain>
    </source>
</reference>
<feature type="domain" description="PDZ" evidence="3">
    <location>
        <begin position="181"/>
        <end position="245"/>
    </location>
</feature>
<dbReference type="STRING" id="100225.SAMN05421595_0821"/>
<dbReference type="Pfam" id="PF13180">
    <property type="entry name" value="PDZ_2"/>
    <property type="match status" value="1"/>
</dbReference>
<dbReference type="SUPFAM" id="SSF54211">
    <property type="entry name" value="Ribosomal protein S5 domain 2-like"/>
    <property type="match status" value="1"/>
</dbReference>
<evidence type="ECO:0000256" key="1">
    <source>
        <dbReference type="SAM" id="MobiDB-lite"/>
    </source>
</evidence>
<protein>
    <recommendedName>
        <fullName evidence="3">PDZ domain-containing protein</fullName>
    </recommendedName>
</protein>
<evidence type="ECO:0000313" key="5">
    <source>
        <dbReference type="Proteomes" id="UP000008495"/>
    </source>
</evidence>
<evidence type="ECO:0000256" key="2">
    <source>
        <dbReference type="SAM" id="Phobius"/>
    </source>
</evidence>
<feature type="transmembrane region" description="Helical" evidence="2">
    <location>
        <begin position="46"/>
        <end position="65"/>
    </location>
</feature>
<accession>K6VSI5</accession>
<feature type="region of interest" description="Disordered" evidence="1">
    <location>
        <begin position="1"/>
        <end position="28"/>
    </location>
</feature>
<keyword evidence="2" id="KW-0812">Transmembrane</keyword>
<evidence type="ECO:0000313" key="4">
    <source>
        <dbReference type="EMBL" id="GAB78305.1"/>
    </source>
</evidence>
<dbReference type="AlphaFoldDB" id="K6VSI5"/>
<organism evidence="4 5">
    <name type="scientific">Austwickia chelonae NBRC 105200</name>
    <dbReference type="NCBI Taxonomy" id="1184607"/>
    <lineage>
        <taxon>Bacteria</taxon>
        <taxon>Bacillati</taxon>
        <taxon>Actinomycetota</taxon>
        <taxon>Actinomycetes</taxon>
        <taxon>Micrococcales</taxon>
        <taxon>Dermatophilaceae</taxon>
        <taxon>Austwickia</taxon>
    </lineage>
</organism>
<dbReference type="InterPro" id="IPR036034">
    <property type="entry name" value="PDZ_sf"/>
</dbReference>
<keyword evidence="5" id="KW-1185">Reference proteome</keyword>
<keyword evidence="2" id="KW-1133">Transmembrane helix</keyword>
<proteinExistence type="predicted"/>
<dbReference type="OrthoDB" id="2356897at2"/>
<gene>
    <name evidence="4" type="ORF">AUCHE_08_05510</name>
</gene>
<evidence type="ECO:0000259" key="3">
    <source>
        <dbReference type="Pfam" id="PF13180"/>
    </source>
</evidence>
<dbReference type="InterPro" id="IPR014721">
    <property type="entry name" value="Ribsml_uS5_D2-typ_fold_subgr"/>
</dbReference>
<dbReference type="EMBL" id="BAGZ01000008">
    <property type="protein sequence ID" value="GAB78305.1"/>
    <property type="molecule type" value="Genomic_DNA"/>
</dbReference>
<dbReference type="Gene3D" id="3.30.230.10">
    <property type="match status" value="1"/>
</dbReference>
<dbReference type="InterPro" id="IPR020568">
    <property type="entry name" value="Ribosomal_Su5_D2-typ_SF"/>
</dbReference>
<keyword evidence="2" id="KW-0472">Membrane</keyword>
<dbReference type="SUPFAM" id="SSF50156">
    <property type="entry name" value="PDZ domain-like"/>
    <property type="match status" value="1"/>
</dbReference>
<dbReference type="eggNOG" id="COG3480">
    <property type="taxonomic scope" value="Bacteria"/>
</dbReference>
<sequence length="386" mass="40712">MRWWRRSGAAEDPPVPCPSGAPHEIPDGTVRGVEERRVAGLSSRTWTFLAAALTATVVVAGGNLIHPPYILFRPGPVYDTLGEINGKPVIEVKGRQTYGASGELSFTTVALYGGRDREITLWEYLVARLQPGTEIRPVAEVYPRNVTRQQIRQQTQAQMADAQAEAKVVAMRAAGLQVPEKVTVAAVLEDGPSAKTLVKGDQIVSMEGKALPGGAPLRARIQELKDDETLSLVVLRAGKEVPVSVSSTAKDGRRLIGVVLSSAFDFPVEVSIHAGDVGGSSAGLMFSLGLYDRLTPGELTGGRRIAGTGTIAGNGAVGAIGGIQHKMRGARETKDAEWFLSPEANCSAVQGNIPDGLRVVKVATFEAAKHAVEEIAAGRGDALPGC</sequence>